<dbReference type="AlphaFoldDB" id="A0A430B5S7"/>
<accession>A0A430B5S7</accession>
<dbReference type="InterPro" id="IPR001148">
    <property type="entry name" value="CA_dom"/>
</dbReference>
<feature type="domain" description="Alpha-carbonic anhydrase" evidence="7">
    <location>
        <begin position="25"/>
        <end position="252"/>
    </location>
</feature>
<dbReference type="EMBL" id="NGKA01000001">
    <property type="protein sequence ID" value="RSU15655.1"/>
    <property type="molecule type" value="Genomic_DNA"/>
</dbReference>
<comment type="similarity">
    <text evidence="1">Belongs to the alpha-carbonic anhydrase family.</text>
</comment>
<dbReference type="GO" id="GO:0004089">
    <property type="term" value="F:carbonate dehydratase activity"/>
    <property type="evidence" value="ECO:0007669"/>
    <property type="project" value="UniProtKB-EC"/>
</dbReference>
<dbReference type="InterPro" id="IPR023561">
    <property type="entry name" value="Carbonic_anhydrase_a-class"/>
</dbReference>
<reference evidence="8 9" key="1">
    <citation type="submission" date="2017-05" db="EMBL/GenBank/DDBJ databases">
        <title>Vagococcus spp. assemblies.</title>
        <authorList>
            <person name="Gulvik C.A."/>
        </authorList>
    </citation>
    <scope>NUCLEOTIDE SEQUENCE [LARGE SCALE GENOMIC DNA]</scope>
    <source>
        <strain evidence="8 9">CCUG 51432</strain>
    </source>
</reference>
<dbReference type="InterPro" id="IPR036398">
    <property type="entry name" value="CA_dom_sf"/>
</dbReference>
<evidence type="ECO:0000256" key="3">
    <source>
        <dbReference type="ARBA" id="ARBA00022723"/>
    </source>
</evidence>
<evidence type="ECO:0000256" key="1">
    <source>
        <dbReference type="ARBA" id="ARBA00010718"/>
    </source>
</evidence>
<dbReference type="CDD" id="cd03124">
    <property type="entry name" value="alpha_CA_prokaryotic_like"/>
    <property type="match status" value="1"/>
</dbReference>
<organism evidence="8 9">
    <name type="scientific">Vagococcus elongatus</name>
    <dbReference type="NCBI Taxonomy" id="180344"/>
    <lineage>
        <taxon>Bacteria</taxon>
        <taxon>Bacillati</taxon>
        <taxon>Bacillota</taxon>
        <taxon>Bacilli</taxon>
        <taxon>Lactobacillales</taxon>
        <taxon>Enterococcaceae</taxon>
        <taxon>Vagococcus</taxon>
    </lineage>
</organism>
<dbReference type="PANTHER" id="PTHR18952">
    <property type="entry name" value="CARBONIC ANHYDRASE"/>
    <property type="match status" value="1"/>
</dbReference>
<dbReference type="Pfam" id="PF00194">
    <property type="entry name" value="Carb_anhydrase"/>
    <property type="match status" value="1"/>
</dbReference>
<keyword evidence="9" id="KW-1185">Reference proteome</keyword>
<keyword evidence="3" id="KW-0479">Metal-binding</keyword>
<proteinExistence type="inferred from homology"/>
<evidence type="ECO:0000256" key="6">
    <source>
        <dbReference type="ARBA" id="ARBA00048348"/>
    </source>
</evidence>
<evidence type="ECO:0000256" key="5">
    <source>
        <dbReference type="ARBA" id="ARBA00023239"/>
    </source>
</evidence>
<dbReference type="GO" id="GO:0008270">
    <property type="term" value="F:zinc ion binding"/>
    <property type="evidence" value="ECO:0007669"/>
    <property type="project" value="InterPro"/>
</dbReference>
<evidence type="ECO:0000313" key="9">
    <source>
        <dbReference type="Proteomes" id="UP000287605"/>
    </source>
</evidence>
<evidence type="ECO:0000256" key="2">
    <source>
        <dbReference type="ARBA" id="ARBA00012925"/>
    </source>
</evidence>
<dbReference type="EC" id="4.2.1.1" evidence="2"/>
<dbReference type="Proteomes" id="UP000287605">
    <property type="component" value="Unassembled WGS sequence"/>
</dbReference>
<dbReference type="SMART" id="SM01057">
    <property type="entry name" value="Carb_anhydrase"/>
    <property type="match status" value="1"/>
</dbReference>
<gene>
    <name evidence="8" type="ORF">CBF29_00850</name>
</gene>
<dbReference type="PROSITE" id="PS51144">
    <property type="entry name" value="ALPHA_CA_2"/>
    <property type="match status" value="1"/>
</dbReference>
<evidence type="ECO:0000259" key="7">
    <source>
        <dbReference type="PROSITE" id="PS51144"/>
    </source>
</evidence>
<evidence type="ECO:0000313" key="8">
    <source>
        <dbReference type="EMBL" id="RSU15655.1"/>
    </source>
</evidence>
<sequence>MHGFYKWIKDKAGGLLKSTAKSFIPQWDYSSKERGPENWAQLCHDFCTAENTGYQSPIHLAMKKSSTLDKNLVEFSYTQEIFRKSYYNHTLQLESTGFKNTLVVDGSTYRLHNIHYHIPSEHHINNQQSQLEFHLVHRNAQDEIVVVGVLFNVEAVEEDVLKNHSSADSQWYESKKHVALNPAMLLPDKKSYFHYQGSLTTPPTRGNVKWFVFSDSLNITQKHFQKLKNHLSDSFNNRPLQELNGRTVWYHS</sequence>
<dbReference type="OrthoDB" id="5327615at2"/>
<comment type="catalytic activity">
    <reaction evidence="6">
        <text>hydrogencarbonate + H(+) = CO2 + H2O</text>
        <dbReference type="Rhea" id="RHEA:10748"/>
        <dbReference type="ChEBI" id="CHEBI:15377"/>
        <dbReference type="ChEBI" id="CHEBI:15378"/>
        <dbReference type="ChEBI" id="CHEBI:16526"/>
        <dbReference type="ChEBI" id="CHEBI:17544"/>
        <dbReference type="EC" id="4.2.1.1"/>
    </reaction>
</comment>
<keyword evidence="5" id="KW-0456">Lyase</keyword>
<dbReference type="SUPFAM" id="SSF51069">
    <property type="entry name" value="Carbonic anhydrase"/>
    <property type="match status" value="1"/>
</dbReference>
<dbReference type="PANTHER" id="PTHR18952:SF265">
    <property type="entry name" value="CARBONIC ANHYDRASE"/>
    <property type="match status" value="1"/>
</dbReference>
<name>A0A430B5S7_9ENTE</name>
<dbReference type="InterPro" id="IPR041891">
    <property type="entry name" value="Alpha_CA_prokaryot-like"/>
</dbReference>
<keyword evidence="4" id="KW-0862">Zinc</keyword>
<evidence type="ECO:0000256" key="4">
    <source>
        <dbReference type="ARBA" id="ARBA00022833"/>
    </source>
</evidence>
<dbReference type="Gene3D" id="3.10.200.10">
    <property type="entry name" value="Alpha carbonic anhydrase"/>
    <property type="match status" value="1"/>
</dbReference>
<protein>
    <recommendedName>
        <fullName evidence="2">carbonic anhydrase</fullName>
        <ecNumber evidence="2">4.2.1.1</ecNumber>
    </recommendedName>
</protein>
<comment type="caution">
    <text evidence="8">The sequence shown here is derived from an EMBL/GenBank/DDBJ whole genome shotgun (WGS) entry which is preliminary data.</text>
</comment>